<dbReference type="SUPFAM" id="SSF101790">
    <property type="entry name" value="Aminomethyltransferase beta-barrel domain"/>
    <property type="match status" value="1"/>
</dbReference>
<feature type="domain" description="GCVT N-terminal" evidence="8">
    <location>
        <begin position="10"/>
        <end position="260"/>
    </location>
</feature>
<dbReference type="InterPro" id="IPR006223">
    <property type="entry name" value="GcvT"/>
</dbReference>
<evidence type="ECO:0000313" key="10">
    <source>
        <dbReference type="EMBL" id="ESL08956.1"/>
    </source>
</evidence>
<dbReference type="OrthoDB" id="10263536at2759"/>
<keyword evidence="7" id="KW-0496">Mitochondrion</keyword>
<comment type="subcellular location">
    <subcellularLocation>
        <location evidence="7">Mitochondrion</location>
    </subcellularLocation>
</comment>
<dbReference type="GO" id="GO:0005960">
    <property type="term" value="C:glycine cleavage complex"/>
    <property type="evidence" value="ECO:0007669"/>
    <property type="project" value="InterPro"/>
</dbReference>
<keyword evidence="3 7" id="KW-0032">Aminotransferase</keyword>
<name>A0A061J489_TRYRA</name>
<keyword evidence="4 7" id="KW-0808">Transferase</keyword>
<dbReference type="InterPro" id="IPR029043">
    <property type="entry name" value="GcvT/YgfZ_C"/>
</dbReference>
<comment type="catalytic activity">
    <reaction evidence="6 7">
        <text>N(6)-[(R)-S(8)-aminomethyldihydrolipoyl]-L-lysyl-[protein] + (6S)-5,6,7,8-tetrahydrofolate = N(6)-[(R)-dihydrolipoyl]-L-lysyl-[protein] + (6R)-5,10-methylene-5,6,7,8-tetrahydrofolate + NH4(+)</text>
        <dbReference type="Rhea" id="RHEA:16945"/>
        <dbReference type="Rhea" id="RHEA-COMP:10475"/>
        <dbReference type="Rhea" id="RHEA-COMP:10492"/>
        <dbReference type="ChEBI" id="CHEBI:15636"/>
        <dbReference type="ChEBI" id="CHEBI:28938"/>
        <dbReference type="ChEBI" id="CHEBI:57453"/>
        <dbReference type="ChEBI" id="CHEBI:83100"/>
        <dbReference type="ChEBI" id="CHEBI:83143"/>
        <dbReference type="EC" id="2.1.2.10"/>
    </reaction>
</comment>
<dbReference type="PANTHER" id="PTHR43757:SF2">
    <property type="entry name" value="AMINOMETHYLTRANSFERASE, MITOCHONDRIAL"/>
    <property type="match status" value="1"/>
</dbReference>
<feature type="domain" description="Aminomethyltransferase C-terminal" evidence="9">
    <location>
        <begin position="298"/>
        <end position="366"/>
    </location>
</feature>
<evidence type="ECO:0000259" key="9">
    <source>
        <dbReference type="Pfam" id="PF08669"/>
    </source>
</evidence>
<evidence type="ECO:0000313" key="11">
    <source>
        <dbReference type="Proteomes" id="UP000031737"/>
    </source>
</evidence>
<dbReference type="InterPro" id="IPR013977">
    <property type="entry name" value="GcvT_C"/>
</dbReference>
<comment type="caution">
    <text evidence="10">The sequence shown here is derived from an EMBL/GenBank/DDBJ whole genome shotgun (WGS) entry which is preliminary data.</text>
</comment>
<dbReference type="Gene3D" id="3.30.1360.120">
    <property type="entry name" value="Probable tRNA modification gtpase trme, domain 1"/>
    <property type="match status" value="1"/>
</dbReference>
<gene>
    <name evidence="10" type="ORF">TRSC58_03331</name>
</gene>
<dbReference type="SUPFAM" id="SSF103025">
    <property type="entry name" value="Folate-binding domain"/>
    <property type="match status" value="1"/>
</dbReference>
<dbReference type="Gene3D" id="4.10.1250.10">
    <property type="entry name" value="Aminomethyltransferase fragment"/>
    <property type="match status" value="1"/>
</dbReference>
<evidence type="ECO:0000259" key="8">
    <source>
        <dbReference type="Pfam" id="PF01571"/>
    </source>
</evidence>
<dbReference type="InterPro" id="IPR028896">
    <property type="entry name" value="GcvT/YgfZ/DmdA"/>
</dbReference>
<comment type="function">
    <text evidence="7">The glycine cleavage system catalyzes the degradation of glycine.</text>
</comment>
<comment type="subunit">
    <text evidence="7">The glycine cleavage system is composed of four proteins: P, T, L and H.</text>
</comment>
<evidence type="ECO:0000256" key="6">
    <source>
        <dbReference type="ARBA" id="ARBA00047665"/>
    </source>
</evidence>
<evidence type="ECO:0000256" key="7">
    <source>
        <dbReference type="RuleBase" id="RU003981"/>
    </source>
</evidence>
<dbReference type="GO" id="GO:0004047">
    <property type="term" value="F:aminomethyltransferase activity"/>
    <property type="evidence" value="ECO:0007669"/>
    <property type="project" value="UniProtKB-EC"/>
</dbReference>
<dbReference type="EC" id="2.1.2.10" evidence="2 7"/>
<dbReference type="VEuPathDB" id="TriTrypDB:TRSC58_03331"/>
<proteinExistence type="inferred from homology"/>
<evidence type="ECO:0000256" key="1">
    <source>
        <dbReference type="ARBA" id="ARBA00008609"/>
    </source>
</evidence>
<organism evidence="10 11">
    <name type="scientific">Trypanosoma rangeli SC58</name>
    <dbReference type="NCBI Taxonomy" id="429131"/>
    <lineage>
        <taxon>Eukaryota</taxon>
        <taxon>Discoba</taxon>
        <taxon>Euglenozoa</taxon>
        <taxon>Kinetoplastea</taxon>
        <taxon>Metakinetoplastina</taxon>
        <taxon>Trypanosomatida</taxon>
        <taxon>Trypanosomatidae</taxon>
        <taxon>Trypanosoma</taxon>
        <taxon>Herpetosoma</taxon>
    </lineage>
</organism>
<keyword evidence="11" id="KW-1185">Reference proteome</keyword>
<dbReference type="NCBIfam" id="TIGR00528">
    <property type="entry name" value="gcvT"/>
    <property type="match status" value="1"/>
</dbReference>
<dbReference type="FunFam" id="3.30.70.1400:FF:000001">
    <property type="entry name" value="Aminomethyltransferase"/>
    <property type="match status" value="1"/>
</dbReference>
<protein>
    <recommendedName>
        <fullName evidence="2 7">Aminomethyltransferase</fullName>
        <ecNumber evidence="2 7">2.1.2.10</ecNumber>
    </recommendedName>
    <alternativeName>
        <fullName evidence="5 7">Glycine cleavage system T protein</fullName>
    </alternativeName>
</protein>
<dbReference type="Gene3D" id="3.30.70.1400">
    <property type="entry name" value="Aminomethyltransferase beta-barrel domains"/>
    <property type="match status" value="1"/>
</dbReference>
<evidence type="ECO:0000256" key="3">
    <source>
        <dbReference type="ARBA" id="ARBA00022576"/>
    </source>
</evidence>
<dbReference type="InterPro" id="IPR006222">
    <property type="entry name" value="GCVT_N"/>
</dbReference>
<dbReference type="PIRSF" id="PIRSF006487">
    <property type="entry name" value="GcvT"/>
    <property type="match status" value="1"/>
</dbReference>
<dbReference type="NCBIfam" id="NF001567">
    <property type="entry name" value="PRK00389.1"/>
    <property type="match status" value="1"/>
</dbReference>
<dbReference type="GO" id="GO:0008483">
    <property type="term" value="F:transaminase activity"/>
    <property type="evidence" value="ECO:0007669"/>
    <property type="project" value="UniProtKB-KW"/>
</dbReference>
<dbReference type="Gene3D" id="2.40.30.110">
    <property type="entry name" value="Aminomethyltransferase beta-barrel domains"/>
    <property type="match status" value="1"/>
</dbReference>
<dbReference type="GO" id="GO:0005739">
    <property type="term" value="C:mitochondrion"/>
    <property type="evidence" value="ECO:0007669"/>
    <property type="project" value="UniProtKB-SubCell"/>
</dbReference>
<dbReference type="GO" id="GO:0006546">
    <property type="term" value="P:glycine catabolic process"/>
    <property type="evidence" value="ECO:0007669"/>
    <property type="project" value="InterPro"/>
</dbReference>
<evidence type="ECO:0000256" key="5">
    <source>
        <dbReference type="ARBA" id="ARBA00031395"/>
    </source>
</evidence>
<sequence length="373" mass="41317">MSAPLRHTALYGFHVSHKARMVPFAGYHMPIHYSRGLLHEHLHTRSAASLFDVSHMGSFEVWGADRYKFFQWLTPSTVAELPDGNAVLTLFLNESAGVKDDCIVSKYADRLLVVVNAGCKEKIMSHVRERLAEFRGDAIIMELDCAMVSLQGPQAAAVMAPFVEDLEKLSFMQARRSISVQGISVTLTRCGYSGEDGFDIIVPHEHAVQFAELLLQNPATELAGLGARDSLRTEAGLCLYSQELSEEISPVEARLMWSIPKRRMEEGGFIGYDRLKTLVQRTRELVPRMRMGIISIAKGPVGRTGTPILHDGAVVGEVTSGVPSPTLGRNIAMGYVDRKKARVGQHVELDVRGKRVPGELTLPRFVSLRYYKG</sequence>
<dbReference type="Pfam" id="PF01571">
    <property type="entry name" value="GCV_T"/>
    <property type="match status" value="1"/>
</dbReference>
<dbReference type="PANTHER" id="PTHR43757">
    <property type="entry name" value="AMINOMETHYLTRANSFERASE"/>
    <property type="match status" value="1"/>
</dbReference>
<reference evidence="10 11" key="1">
    <citation type="submission" date="2013-07" db="EMBL/GenBank/DDBJ databases">
        <authorList>
            <person name="Stoco P.H."/>
            <person name="Wagner G."/>
            <person name="Gerber A."/>
            <person name="Zaha A."/>
            <person name="Thompson C."/>
            <person name="Bartholomeu D.C."/>
            <person name="Luckemeyer D.D."/>
            <person name="Bahia D."/>
            <person name="Loreto E."/>
            <person name="Prestes E.B."/>
            <person name="Lima F.M."/>
            <person name="Rodrigues-Luiz G."/>
            <person name="Vallejo G.A."/>
            <person name="Filho J.F."/>
            <person name="Monteiro K.M."/>
            <person name="Tyler K.M."/>
            <person name="de Almeida L.G."/>
            <person name="Ortiz M.F."/>
            <person name="Siervo M.A."/>
            <person name="de Moraes M.H."/>
            <person name="Cunha O.L."/>
            <person name="Mendonca-Neto R."/>
            <person name="Silva R."/>
            <person name="Teixeira S.M."/>
            <person name="Murta S.M."/>
            <person name="Sincero T.C."/>
            <person name="Mendes T.A."/>
            <person name="Urmenyi T.P."/>
            <person name="Silva V.G."/>
            <person name="da Rocha W.D."/>
            <person name="Andersson B."/>
            <person name="Romanha A.J."/>
            <person name="Steindel M."/>
            <person name="de Vasconcelos A.T."/>
            <person name="Grisard E.C."/>
        </authorList>
    </citation>
    <scope>NUCLEOTIDE SEQUENCE [LARGE SCALE GENOMIC DNA]</scope>
    <source>
        <strain evidence="10 11">SC58</strain>
    </source>
</reference>
<dbReference type="AlphaFoldDB" id="A0A061J489"/>
<accession>A0A061J489</accession>
<evidence type="ECO:0000256" key="2">
    <source>
        <dbReference type="ARBA" id="ARBA00012616"/>
    </source>
</evidence>
<evidence type="ECO:0000256" key="4">
    <source>
        <dbReference type="ARBA" id="ARBA00022679"/>
    </source>
</evidence>
<comment type="similarity">
    <text evidence="1 7">Belongs to the GcvT family.</text>
</comment>
<dbReference type="Pfam" id="PF08669">
    <property type="entry name" value="GCV_T_C"/>
    <property type="match status" value="1"/>
</dbReference>
<keyword evidence="7" id="KW-0809">Transit peptide</keyword>
<dbReference type="InterPro" id="IPR027266">
    <property type="entry name" value="TrmE/GcvT-like"/>
</dbReference>
<dbReference type="Proteomes" id="UP000031737">
    <property type="component" value="Unassembled WGS sequence"/>
</dbReference>
<dbReference type="EMBL" id="AUPL01003331">
    <property type="protein sequence ID" value="ESL08956.1"/>
    <property type="molecule type" value="Genomic_DNA"/>
</dbReference>